<dbReference type="AlphaFoldDB" id="A0AAV2DBL3"/>
<sequence length="160" mass="18978">MLSREQRKTLRELKTHAFFQHHNLEFEVFEDLGARETMEATVRTYSWRRLLCLSKLKYHEFVWEFHPNFQHYYTRIGAHGNAIHFTLGGEAHSLSYDDFARAMDLLLPIACRLAIELSDTPAFQDQRFFERICLPEFVGAMFQPGQTTTTQLHPEWRILN</sequence>
<evidence type="ECO:0000313" key="1">
    <source>
        <dbReference type="EMBL" id="CAL1370594.1"/>
    </source>
</evidence>
<gene>
    <name evidence="1" type="ORF">LTRI10_LOCUS12710</name>
</gene>
<keyword evidence="2" id="KW-1185">Reference proteome</keyword>
<proteinExistence type="predicted"/>
<protein>
    <submittedName>
        <fullName evidence="1">Uncharacterized protein</fullName>
    </submittedName>
</protein>
<accession>A0AAV2DBL3</accession>
<dbReference type="Proteomes" id="UP001497516">
    <property type="component" value="Chromosome 2"/>
</dbReference>
<reference evidence="1 2" key="1">
    <citation type="submission" date="2024-04" db="EMBL/GenBank/DDBJ databases">
        <authorList>
            <person name="Fracassetti M."/>
        </authorList>
    </citation>
    <scope>NUCLEOTIDE SEQUENCE [LARGE SCALE GENOMIC DNA]</scope>
</reference>
<dbReference type="EMBL" id="OZ034815">
    <property type="protein sequence ID" value="CAL1370594.1"/>
    <property type="molecule type" value="Genomic_DNA"/>
</dbReference>
<organism evidence="1 2">
    <name type="scientific">Linum trigynum</name>
    <dbReference type="NCBI Taxonomy" id="586398"/>
    <lineage>
        <taxon>Eukaryota</taxon>
        <taxon>Viridiplantae</taxon>
        <taxon>Streptophyta</taxon>
        <taxon>Embryophyta</taxon>
        <taxon>Tracheophyta</taxon>
        <taxon>Spermatophyta</taxon>
        <taxon>Magnoliopsida</taxon>
        <taxon>eudicotyledons</taxon>
        <taxon>Gunneridae</taxon>
        <taxon>Pentapetalae</taxon>
        <taxon>rosids</taxon>
        <taxon>fabids</taxon>
        <taxon>Malpighiales</taxon>
        <taxon>Linaceae</taxon>
        <taxon>Linum</taxon>
    </lineage>
</organism>
<evidence type="ECO:0000313" key="2">
    <source>
        <dbReference type="Proteomes" id="UP001497516"/>
    </source>
</evidence>
<name>A0AAV2DBL3_9ROSI</name>